<keyword evidence="8" id="KW-1185">Reference proteome</keyword>
<sequence length="160" mass="18543">MTYIEVNELQRVTNCVLVKDGKVLLLQKPSRGWWVAPGGKMEQGESIRESCIREYREETGIYLKNPELKGIFTILIKKDEQIISEWMMFTFFADQFEGENVETSEEGKLEWHPIETISQLPMAPGDYHILDYVIKGSGIIYGTFTYTESFELLSYRLDPS</sequence>
<dbReference type="PRINTS" id="PR00502">
    <property type="entry name" value="NUDIXFAMILY"/>
</dbReference>
<accession>A0A327YG27</accession>
<evidence type="ECO:0000256" key="1">
    <source>
        <dbReference type="ARBA" id="ARBA00001946"/>
    </source>
</evidence>
<keyword evidence="4" id="KW-0378">Hydrolase</keyword>
<reference evidence="7 8" key="1">
    <citation type="submission" date="2018-06" db="EMBL/GenBank/DDBJ databases">
        <title>Genomic Encyclopedia of Type Strains, Phase III (KMG-III): the genomes of soil and plant-associated and newly described type strains.</title>
        <authorList>
            <person name="Whitman W."/>
        </authorList>
    </citation>
    <scope>NUCLEOTIDE SEQUENCE [LARGE SCALE GENOMIC DNA]</scope>
    <source>
        <strain evidence="7 8">CGMCC 1.8979</strain>
    </source>
</reference>
<gene>
    <name evidence="7" type="ORF">B0I26_105162</name>
</gene>
<dbReference type="Proteomes" id="UP000248555">
    <property type="component" value="Unassembled WGS sequence"/>
</dbReference>
<dbReference type="Gene3D" id="3.90.79.10">
    <property type="entry name" value="Nucleoside Triphosphate Pyrophosphohydrolase"/>
    <property type="match status" value="1"/>
</dbReference>
<comment type="cofactor">
    <cofactor evidence="1">
        <name>Mg(2+)</name>
        <dbReference type="ChEBI" id="CHEBI:18420"/>
    </cofactor>
</comment>
<evidence type="ECO:0000313" key="7">
    <source>
        <dbReference type="EMBL" id="RAK19980.1"/>
    </source>
</evidence>
<feature type="domain" description="Nudix hydrolase" evidence="6">
    <location>
        <begin position="8"/>
        <end position="135"/>
    </location>
</feature>
<dbReference type="EMBL" id="QLMH01000005">
    <property type="protein sequence ID" value="RAK19980.1"/>
    <property type="molecule type" value="Genomic_DNA"/>
</dbReference>
<dbReference type="Pfam" id="PF00293">
    <property type="entry name" value="NUDIX"/>
    <property type="match status" value="1"/>
</dbReference>
<dbReference type="PANTHER" id="PTHR43758:SF2">
    <property type="entry name" value="OXIDIZED PURINE NUCLEOSIDE TRIPHOSPHATE HYDROLASE"/>
    <property type="match status" value="1"/>
</dbReference>
<evidence type="ECO:0000256" key="4">
    <source>
        <dbReference type="ARBA" id="ARBA00022801"/>
    </source>
</evidence>
<dbReference type="PROSITE" id="PS51462">
    <property type="entry name" value="NUDIX"/>
    <property type="match status" value="1"/>
</dbReference>
<evidence type="ECO:0000256" key="5">
    <source>
        <dbReference type="ARBA" id="ARBA00022842"/>
    </source>
</evidence>
<comment type="similarity">
    <text evidence="2">Belongs to the Nudix hydrolase family.</text>
</comment>
<dbReference type="GO" id="GO:0016818">
    <property type="term" value="F:hydrolase activity, acting on acid anhydrides, in phosphorus-containing anhydrides"/>
    <property type="evidence" value="ECO:0007669"/>
    <property type="project" value="TreeGrafter"/>
</dbReference>
<dbReference type="GO" id="GO:0046872">
    <property type="term" value="F:metal ion binding"/>
    <property type="evidence" value="ECO:0007669"/>
    <property type="project" value="UniProtKB-KW"/>
</dbReference>
<keyword evidence="3" id="KW-0479">Metal-binding</keyword>
<dbReference type="InterPro" id="IPR015797">
    <property type="entry name" value="NUDIX_hydrolase-like_dom_sf"/>
</dbReference>
<dbReference type="AlphaFoldDB" id="A0A327YG27"/>
<evidence type="ECO:0000313" key="8">
    <source>
        <dbReference type="Proteomes" id="UP000248555"/>
    </source>
</evidence>
<protein>
    <submittedName>
        <fullName evidence="7">8-oxo-dGTP diphosphatase</fullName>
    </submittedName>
</protein>
<organism evidence="7 8">
    <name type="scientific">Paranoxybacillus vitaminiphilus</name>
    <dbReference type="NCBI Taxonomy" id="581036"/>
    <lineage>
        <taxon>Bacteria</taxon>
        <taxon>Bacillati</taxon>
        <taxon>Bacillota</taxon>
        <taxon>Bacilli</taxon>
        <taxon>Bacillales</taxon>
        <taxon>Anoxybacillaceae</taxon>
        <taxon>Paranoxybacillus</taxon>
    </lineage>
</organism>
<evidence type="ECO:0000259" key="6">
    <source>
        <dbReference type="PROSITE" id="PS51462"/>
    </source>
</evidence>
<dbReference type="InterPro" id="IPR000086">
    <property type="entry name" value="NUDIX_hydrolase_dom"/>
</dbReference>
<evidence type="ECO:0000256" key="2">
    <source>
        <dbReference type="ARBA" id="ARBA00005582"/>
    </source>
</evidence>
<dbReference type="PANTHER" id="PTHR43758">
    <property type="entry name" value="7,8-DIHYDRO-8-OXOGUANINE TRIPHOSPHATASE"/>
    <property type="match status" value="1"/>
</dbReference>
<comment type="caution">
    <text evidence="7">The sequence shown here is derived from an EMBL/GenBank/DDBJ whole genome shotgun (WGS) entry which is preliminary data.</text>
</comment>
<dbReference type="SUPFAM" id="SSF55811">
    <property type="entry name" value="Nudix"/>
    <property type="match status" value="1"/>
</dbReference>
<dbReference type="InterPro" id="IPR020476">
    <property type="entry name" value="Nudix_hydrolase"/>
</dbReference>
<keyword evidence="5" id="KW-0460">Magnesium</keyword>
<dbReference type="CDD" id="cd18886">
    <property type="entry name" value="NUDIX_MutT_Nudt1"/>
    <property type="match status" value="1"/>
</dbReference>
<evidence type="ECO:0000256" key="3">
    <source>
        <dbReference type="ARBA" id="ARBA00022723"/>
    </source>
</evidence>
<proteinExistence type="inferred from homology"/>
<name>A0A327YG27_9BACL</name>
<dbReference type="GO" id="GO:0005737">
    <property type="term" value="C:cytoplasm"/>
    <property type="evidence" value="ECO:0007669"/>
    <property type="project" value="TreeGrafter"/>
</dbReference>